<dbReference type="SUPFAM" id="SSF51161">
    <property type="entry name" value="Trimeric LpxA-like enzymes"/>
    <property type="match status" value="1"/>
</dbReference>
<evidence type="ECO:0000313" key="11">
    <source>
        <dbReference type="EMBL" id="RHY30400.1"/>
    </source>
</evidence>
<dbReference type="Gene3D" id="2.160.10.10">
    <property type="entry name" value="Hexapeptide repeat proteins"/>
    <property type="match status" value="1"/>
</dbReference>
<evidence type="ECO:0000256" key="4">
    <source>
        <dbReference type="ARBA" id="ARBA00022540"/>
    </source>
</evidence>
<sequence length="719" mass="79520">MAPKKAAAAQDTNEKHKHPLQAVLFADSWTNTFRPISLEHPKVLFPLANVPMLEYTLEFLASNGVEEVLIFCTGNSAAIEAFLSTSTTAQTVKTQIILSPSCLTAGDAIRELDRMQVVRSDPFILISGDVVSNMNLRGAVEAHEARRKKDSSSIMTMVFKEVQVHHNIRPLTDDLVVALDSRTHQLVLYETKHPSTATVFLSNAAFQDHRQISFRYDLMDAQIDICSPDVLVQFSDNFDYQDIRSDFVRNEAQNYEMGNKIHAHIIAKDFAARVHDPRTYSAITHAILQRWMYPLVPDNNLLGLYSTYSHQRHDIYKEKQVVLARTCTIQSTTILGEGTSVGAKTFVDKSAIGRNCKIGANVKILGSFLWDDVVVEDNVVRNQTAVVSIEGAILCNGAIVRHGATVNEGSLIAHGVVVGPNFAVPAHTKLTTVRCVAMDDGFSDDESDADKNDDGEGADEAWNPAHVGVGGVGRVWTVQDEGGMDSDLEDDEEATASRLEQLKLTLIGAPELVAKQRSRLASWDALSSSDDEETTVPFDDEDPLERFIRVVMDMVVSGDHGGDGVDNLFLEIKSYKFAQNRSFADCLAAILPGLCSLIPRANKSGMQILSLLKPKLEKWSGVVNKCIMGDVERVAIVEILAAYCLDPANAATYAGLFRFVLQIAYDLEWVTEDNIFEWEENEDAPGHPTLVDDPAVQEFLEWLRGDEDEEDDDDDDDDE</sequence>
<feature type="region of interest" description="Disordered" evidence="9">
    <location>
        <begin position="441"/>
        <end position="464"/>
    </location>
</feature>
<dbReference type="Pfam" id="PF00483">
    <property type="entry name" value="NTP_transferase"/>
    <property type="match status" value="1"/>
</dbReference>
<keyword evidence="4" id="KW-0396">Initiation factor</keyword>
<evidence type="ECO:0000256" key="6">
    <source>
        <dbReference type="ARBA" id="ARBA00044144"/>
    </source>
</evidence>
<reference evidence="11 12" key="1">
    <citation type="submission" date="2018-08" db="EMBL/GenBank/DDBJ databases">
        <title>Aphanomyces genome sequencing and annotation.</title>
        <authorList>
            <person name="Minardi D."/>
            <person name="Oidtmann B."/>
            <person name="Van Der Giezen M."/>
            <person name="Studholme D.J."/>
        </authorList>
    </citation>
    <scope>NUCLEOTIDE SEQUENCE [LARGE SCALE GENOMIC DNA]</scope>
    <source>
        <strain evidence="11 12">NJM0002</strain>
    </source>
</reference>
<dbReference type="FunFam" id="3.90.550.10:FF:000066">
    <property type="entry name" value="Translation initiation factor eIF-2B subunit epsilon"/>
    <property type="match status" value="1"/>
</dbReference>
<dbReference type="InterPro" id="IPR011004">
    <property type="entry name" value="Trimer_LpxA-like_sf"/>
</dbReference>
<dbReference type="VEuPathDB" id="FungiDB:H310_14104"/>
<evidence type="ECO:0000256" key="2">
    <source>
        <dbReference type="ARBA" id="ARBA00007878"/>
    </source>
</evidence>
<accession>A0A418AXS8</accession>
<dbReference type="CDD" id="cd04197">
    <property type="entry name" value="eIF-2B_epsilon_N"/>
    <property type="match status" value="1"/>
</dbReference>
<dbReference type="InterPro" id="IPR035543">
    <property type="entry name" value="eIF-2B_epsilon_N"/>
</dbReference>
<feature type="domain" description="W2" evidence="10">
    <location>
        <begin position="537"/>
        <end position="713"/>
    </location>
</feature>
<dbReference type="SUPFAM" id="SSF48371">
    <property type="entry name" value="ARM repeat"/>
    <property type="match status" value="1"/>
</dbReference>
<dbReference type="InterPro" id="IPR029044">
    <property type="entry name" value="Nucleotide-diphossugar_trans"/>
</dbReference>
<dbReference type="InterPro" id="IPR016024">
    <property type="entry name" value="ARM-type_fold"/>
</dbReference>
<dbReference type="Gene3D" id="3.90.550.10">
    <property type="entry name" value="Spore Coat Polysaccharide Biosynthesis Protein SpsA, Chain A"/>
    <property type="match status" value="1"/>
</dbReference>
<dbReference type="InterPro" id="IPR005835">
    <property type="entry name" value="NTP_transferase_dom"/>
</dbReference>
<keyword evidence="12" id="KW-1185">Reference proteome</keyword>
<evidence type="ECO:0000256" key="3">
    <source>
        <dbReference type="ARBA" id="ARBA00022490"/>
    </source>
</evidence>
<organism evidence="11 12">
    <name type="scientific">Aphanomyces invadans</name>
    <dbReference type="NCBI Taxonomy" id="157072"/>
    <lineage>
        <taxon>Eukaryota</taxon>
        <taxon>Sar</taxon>
        <taxon>Stramenopiles</taxon>
        <taxon>Oomycota</taxon>
        <taxon>Saprolegniomycetes</taxon>
        <taxon>Saprolegniales</taxon>
        <taxon>Verrucalvaceae</taxon>
        <taxon>Aphanomyces</taxon>
    </lineage>
</organism>
<dbReference type="PANTHER" id="PTHR45887:SF1">
    <property type="entry name" value="TRANSLATION INITIATION FACTOR EIF-2B SUBUNIT EPSILON"/>
    <property type="match status" value="1"/>
</dbReference>
<dbReference type="Gene3D" id="1.25.40.180">
    <property type="match status" value="1"/>
</dbReference>
<comment type="similarity">
    <text evidence="2">Belongs to the eIF-2B gamma/epsilon subunits family.</text>
</comment>
<evidence type="ECO:0000256" key="9">
    <source>
        <dbReference type="SAM" id="MobiDB-lite"/>
    </source>
</evidence>
<comment type="subunit">
    <text evidence="8">Component of the translation initiation factor 2B (eIF2B) complex which is a heterodecamer of two sets of five different subunits: alpha, beta, gamma, delta and epsilon. Subunits alpha, beta and delta comprise a regulatory subcomplex and subunits epsilon and gamma comprise a catalytic subcomplex. Within the complex, the hexameric regulatory complex resides at the center, with the two heterodimeric catalytic subcomplexes bound on opposite sides.</text>
</comment>
<dbReference type="GO" id="GO:0003743">
    <property type="term" value="F:translation initiation factor activity"/>
    <property type="evidence" value="ECO:0007669"/>
    <property type="project" value="UniProtKB-KW"/>
</dbReference>
<evidence type="ECO:0000259" key="10">
    <source>
        <dbReference type="PROSITE" id="PS51363"/>
    </source>
</evidence>
<gene>
    <name evidence="11" type="ORF">DYB32_004352</name>
</gene>
<evidence type="ECO:0000256" key="7">
    <source>
        <dbReference type="ARBA" id="ARBA00044345"/>
    </source>
</evidence>
<keyword evidence="5" id="KW-0648">Protein biosynthesis</keyword>
<evidence type="ECO:0000256" key="1">
    <source>
        <dbReference type="ARBA" id="ARBA00004514"/>
    </source>
</evidence>
<evidence type="ECO:0000313" key="12">
    <source>
        <dbReference type="Proteomes" id="UP000285060"/>
    </source>
</evidence>
<dbReference type="Pfam" id="PF25084">
    <property type="entry name" value="LbH_EIF2B"/>
    <property type="match status" value="1"/>
</dbReference>
<proteinExistence type="inferred from homology"/>
<dbReference type="GO" id="GO:0005829">
    <property type="term" value="C:cytosol"/>
    <property type="evidence" value="ECO:0007669"/>
    <property type="project" value="UniProtKB-SubCell"/>
</dbReference>
<dbReference type="GO" id="GO:0031369">
    <property type="term" value="F:translation initiation factor binding"/>
    <property type="evidence" value="ECO:0007669"/>
    <property type="project" value="InterPro"/>
</dbReference>
<dbReference type="InterPro" id="IPR003307">
    <property type="entry name" value="W2_domain"/>
</dbReference>
<evidence type="ECO:0000256" key="5">
    <source>
        <dbReference type="ARBA" id="ARBA00022917"/>
    </source>
</evidence>
<comment type="caution">
    <text evidence="11">The sequence shown here is derived from an EMBL/GenBank/DDBJ whole genome shotgun (WGS) entry which is preliminary data.</text>
</comment>
<comment type="subcellular location">
    <subcellularLocation>
        <location evidence="1">Cytoplasm</location>
        <location evidence="1">Cytosol</location>
    </subcellularLocation>
</comment>
<keyword evidence="3" id="KW-0963">Cytoplasm</keyword>
<dbReference type="InterPro" id="IPR044123">
    <property type="entry name" value="W2_eIF2B_epsilon"/>
</dbReference>
<dbReference type="Proteomes" id="UP000285060">
    <property type="component" value="Unassembled WGS sequence"/>
</dbReference>
<dbReference type="InterPro" id="IPR051956">
    <property type="entry name" value="eIF2B_epsilon"/>
</dbReference>
<dbReference type="GO" id="GO:0005851">
    <property type="term" value="C:eukaryotic translation initiation factor 2B complex"/>
    <property type="evidence" value="ECO:0007669"/>
    <property type="project" value="TreeGrafter"/>
</dbReference>
<dbReference type="AlphaFoldDB" id="A0A418AXS8"/>
<dbReference type="InterPro" id="IPR056764">
    <property type="entry name" value="LbH_EIF2B3/5"/>
</dbReference>
<name>A0A418AXS8_9STRA</name>
<dbReference type="PANTHER" id="PTHR45887">
    <property type="entry name" value="TRANSLATION INITIATION FACTOR EIF-2B SUBUNIT EPSILON"/>
    <property type="match status" value="1"/>
</dbReference>
<dbReference type="EMBL" id="QUSY01000322">
    <property type="protein sequence ID" value="RHY30400.1"/>
    <property type="molecule type" value="Genomic_DNA"/>
</dbReference>
<dbReference type="PROSITE" id="PS51363">
    <property type="entry name" value="W2"/>
    <property type="match status" value="1"/>
</dbReference>
<protein>
    <recommendedName>
        <fullName evidence="6">Translation initiation factor eIF2B subunit epsilon</fullName>
    </recommendedName>
    <alternativeName>
        <fullName evidence="7">eIF2B GDP-GTP exchange factor subunit epsilon</fullName>
    </alternativeName>
</protein>
<dbReference type="Pfam" id="PF02020">
    <property type="entry name" value="W2"/>
    <property type="match status" value="1"/>
</dbReference>
<dbReference type="CDD" id="cd11558">
    <property type="entry name" value="W2_eIF2B_epsilon"/>
    <property type="match status" value="1"/>
</dbReference>
<dbReference type="GO" id="GO:0005085">
    <property type="term" value="F:guanyl-nucleotide exchange factor activity"/>
    <property type="evidence" value="ECO:0007669"/>
    <property type="project" value="InterPro"/>
</dbReference>
<dbReference type="SUPFAM" id="SSF53448">
    <property type="entry name" value="Nucleotide-diphospho-sugar transferases"/>
    <property type="match status" value="1"/>
</dbReference>
<evidence type="ECO:0000256" key="8">
    <source>
        <dbReference type="ARBA" id="ARBA00046432"/>
    </source>
</evidence>